<accession>A0A7R9QL38</accession>
<dbReference type="EMBL" id="OC918429">
    <property type="protein sequence ID" value="CAD7649383.1"/>
    <property type="molecule type" value="Genomic_DNA"/>
</dbReference>
<protein>
    <submittedName>
        <fullName evidence="1">Uncharacterized protein</fullName>
    </submittedName>
</protein>
<evidence type="ECO:0000313" key="1">
    <source>
        <dbReference type="EMBL" id="CAD7649383.1"/>
    </source>
</evidence>
<dbReference type="AlphaFoldDB" id="A0A7R9QL38"/>
<organism evidence="1">
    <name type="scientific">Oppiella nova</name>
    <dbReference type="NCBI Taxonomy" id="334625"/>
    <lineage>
        <taxon>Eukaryota</taxon>
        <taxon>Metazoa</taxon>
        <taxon>Ecdysozoa</taxon>
        <taxon>Arthropoda</taxon>
        <taxon>Chelicerata</taxon>
        <taxon>Arachnida</taxon>
        <taxon>Acari</taxon>
        <taxon>Acariformes</taxon>
        <taxon>Sarcoptiformes</taxon>
        <taxon>Oribatida</taxon>
        <taxon>Brachypylina</taxon>
        <taxon>Oppioidea</taxon>
        <taxon>Oppiidae</taxon>
        <taxon>Oppiella</taxon>
    </lineage>
</organism>
<reference evidence="1" key="1">
    <citation type="submission" date="2020-11" db="EMBL/GenBank/DDBJ databases">
        <authorList>
            <person name="Tran Van P."/>
        </authorList>
    </citation>
    <scope>NUCLEOTIDE SEQUENCE</scope>
</reference>
<keyword evidence="2" id="KW-1185">Reference proteome</keyword>
<sequence length="174" mass="19839">MLTTHVKDDGLKCVKDISPDFDITKVDKLEFGIENLEKRCCSFSVAYDCLVKNGKAKCPAEGDDKYSDLETILNNYILCRTFIIVFVGDSLTQGWLLFGQYVWAKHYVPRNANNCEHKGGRGLRFPKKCELSRIQSVEQWVHSLLPHLIPQLIEVYAVRGIQVCVLFVVTIEKV</sequence>
<gene>
    <name evidence="1" type="ORF">ONB1V03_LOCUS7263</name>
</gene>
<evidence type="ECO:0000313" key="2">
    <source>
        <dbReference type="Proteomes" id="UP000728032"/>
    </source>
</evidence>
<dbReference type="OrthoDB" id="505607at2759"/>
<dbReference type="Proteomes" id="UP000728032">
    <property type="component" value="Unassembled WGS sequence"/>
</dbReference>
<proteinExistence type="predicted"/>
<name>A0A7R9QL38_9ACAR</name>
<dbReference type="EMBL" id="CAJPVJ010003604">
    <property type="protein sequence ID" value="CAG2167766.1"/>
    <property type="molecule type" value="Genomic_DNA"/>
</dbReference>